<evidence type="ECO:0000256" key="3">
    <source>
        <dbReference type="ARBA" id="ARBA00023125"/>
    </source>
</evidence>
<name>A0A7K1FQQ9_9ACTN</name>
<keyword evidence="1" id="KW-0319">Glycerol metabolism</keyword>
<dbReference type="Pfam" id="PF09339">
    <property type="entry name" value="HTH_IclR"/>
    <property type="match status" value="1"/>
</dbReference>
<evidence type="ECO:0000313" key="9">
    <source>
        <dbReference type="EMBL" id="MTD16476.1"/>
    </source>
</evidence>
<proteinExistence type="predicted"/>
<evidence type="ECO:0000259" key="8">
    <source>
        <dbReference type="PROSITE" id="PS51078"/>
    </source>
</evidence>
<dbReference type="GO" id="GO:0003677">
    <property type="term" value="F:DNA binding"/>
    <property type="evidence" value="ECO:0007669"/>
    <property type="project" value="UniProtKB-KW"/>
</dbReference>
<dbReference type="AlphaFoldDB" id="A0A7K1FQQ9"/>
<dbReference type="InterPro" id="IPR036388">
    <property type="entry name" value="WH-like_DNA-bd_sf"/>
</dbReference>
<dbReference type="Gene3D" id="1.10.10.10">
    <property type="entry name" value="Winged helix-like DNA-binding domain superfamily/Winged helix DNA-binding domain"/>
    <property type="match status" value="1"/>
</dbReference>
<keyword evidence="4" id="KW-0804">Transcription</keyword>
<dbReference type="GO" id="GO:0045892">
    <property type="term" value="P:negative regulation of DNA-templated transcription"/>
    <property type="evidence" value="ECO:0007669"/>
    <property type="project" value="TreeGrafter"/>
</dbReference>
<comment type="function">
    <text evidence="5">May be an activator protein for the gylABX operon.</text>
</comment>
<evidence type="ECO:0000313" key="10">
    <source>
        <dbReference type="Proteomes" id="UP000460221"/>
    </source>
</evidence>
<evidence type="ECO:0000256" key="2">
    <source>
        <dbReference type="ARBA" id="ARBA00023015"/>
    </source>
</evidence>
<dbReference type="RefSeq" id="WP_322098255.1">
    <property type="nucleotide sequence ID" value="NZ_WLYK01000009.1"/>
</dbReference>
<dbReference type="GO" id="GO:0003700">
    <property type="term" value="F:DNA-binding transcription factor activity"/>
    <property type="evidence" value="ECO:0007669"/>
    <property type="project" value="TreeGrafter"/>
</dbReference>
<organism evidence="9 10">
    <name type="scientific">Nakamurella alba</name>
    <dbReference type="NCBI Taxonomy" id="2665158"/>
    <lineage>
        <taxon>Bacteria</taxon>
        <taxon>Bacillati</taxon>
        <taxon>Actinomycetota</taxon>
        <taxon>Actinomycetes</taxon>
        <taxon>Nakamurellales</taxon>
        <taxon>Nakamurellaceae</taxon>
        <taxon>Nakamurella</taxon>
    </lineage>
</organism>
<feature type="domain" description="HTH iclR-type" evidence="7">
    <location>
        <begin position="5"/>
        <end position="67"/>
    </location>
</feature>
<dbReference type="GO" id="GO:0006071">
    <property type="term" value="P:glycerol metabolic process"/>
    <property type="evidence" value="ECO:0007669"/>
    <property type="project" value="UniProtKB-KW"/>
</dbReference>
<dbReference type="EMBL" id="WLYK01000009">
    <property type="protein sequence ID" value="MTD16476.1"/>
    <property type="molecule type" value="Genomic_DNA"/>
</dbReference>
<protein>
    <recommendedName>
        <fullName evidence="6">Glycerol operon regulatory protein</fullName>
    </recommendedName>
</protein>
<evidence type="ECO:0000256" key="5">
    <source>
        <dbReference type="ARBA" id="ARBA00058938"/>
    </source>
</evidence>
<dbReference type="PANTHER" id="PTHR30136:SF24">
    <property type="entry name" value="HTH-TYPE TRANSCRIPTIONAL REPRESSOR ALLR"/>
    <property type="match status" value="1"/>
</dbReference>
<dbReference type="SUPFAM" id="SSF55781">
    <property type="entry name" value="GAF domain-like"/>
    <property type="match status" value="1"/>
</dbReference>
<dbReference type="SUPFAM" id="SSF46785">
    <property type="entry name" value="Winged helix' DNA-binding domain"/>
    <property type="match status" value="1"/>
</dbReference>
<dbReference type="InterPro" id="IPR014757">
    <property type="entry name" value="Tscrpt_reg_IclR_C"/>
</dbReference>
<dbReference type="FunFam" id="1.10.10.10:FF:000056">
    <property type="entry name" value="IclR family transcriptional regulator"/>
    <property type="match status" value="1"/>
</dbReference>
<reference evidence="9 10" key="1">
    <citation type="submission" date="2019-11" db="EMBL/GenBank/DDBJ databases">
        <authorList>
            <person name="Jiang L.-Q."/>
        </authorList>
    </citation>
    <scope>NUCLEOTIDE SEQUENCE [LARGE SCALE GENOMIC DNA]</scope>
    <source>
        <strain evidence="9 10">YIM 132087</strain>
    </source>
</reference>
<dbReference type="Proteomes" id="UP000460221">
    <property type="component" value="Unassembled WGS sequence"/>
</dbReference>
<sequence length="256" mass="27159">MPGTVQSVERAAAMLQLLAAEDEPLGLVQIADALGLAKGTAHGLLRTLAEVGFVDQEPGSNRYRVAPDLFRLGAPKLDLNEIRARALNWTDALAARTGESAWLAAFRDRHAVIAHHVFRAGGGSQVLATGTEIPLHATALGKVLLAFDPGAARSQVGVTPDAFTRTTVIDRTGVLRMLAGVRDQGWAAEVDEYRPGTAGIASPVRERGGYVVASVGITGAVDRICDERSRPRGALVTEVQRAARSISREFGHGRTE</sequence>
<dbReference type="SMART" id="SM00346">
    <property type="entry name" value="HTH_ICLR"/>
    <property type="match status" value="1"/>
</dbReference>
<dbReference type="InterPro" id="IPR005471">
    <property type="entry name" value="Tscrpt_reg_IclR_N"/>
</dbReference>
<evidence type="ECO:0000256" key="6">
    <source>
        <dbReference type="ARBA" id="ARBA00070406"/>
    </source>
</evidence>
<dbReference type="InterPro" id="IPR036390">
    <property type="entry name" value="WH_DNA-bd_sf"/>
</dbReference>
<keyword evidence="2" id="KW-0805">Transcription regulation</keyword>
<dbReference type="InterPro" id="IPR050707">
    <property type="entry name" value="HTH_MetabolicPath_Reg"/>
</dbReference>
<gene>
    <name evidence="9" type="ORF">GIS00_21295</name>
</gene>
<accession>A0A7K1FQQ9</accession>
<dbReference type="PANTHER" id="PTHR30136">
    <property type="entry name" value="HELIX-TURN-HELIX TRANSCRIPTIONAL REGULATOR, ICLR FAMILY"/>
    <property type="match status" value="1"/>
</dbReference>
<keyword evidence="3" id="KW-0238">DNA-binding</keyword>
<dbReference type="Gene3D" id="3.30.450.40">
    <property type="match status" value="1"/>
</dbReference>
<dbReference type="PROSITE" id="PS51077">
    <property type="entry name" value="HTH_ICLR"/>
    <property type="match status" value="1"/>
</dbReference>
<dbReference type="InterPro" id="IPR029016">
    <property type="entry name" value="GAF-like_dom_sf"/>
</dbReference>
<feature type="domain" description="IclR-ED" evidence="8">
    <location>
        <begin position="68"/>
        <end position="252"/>
    </location>
</feature>
<dbReference type="Pfam" id="PF01614">
    <property type="entry name" value="IclR_C"/>
    <property type="match status" value="1"/>
</dbReference>
<dbReference type="PROSITE" id="PS51078">
    <property type="entry name" value="ICLR_ED"/>
    <property type="match status" value="1"/>
</dbReference>
<keyword evidence="10" id="KW-1185">Reference proteome</keyword>
<evidence type="ECO:0000256" key="4">
    <source>
        <dbReference type="ARBA" id="ARBA00023163"/>
    </source>
</evidence>
<evidence type="ECO:0000259" key="7">
    <source>
        <dbReference type="PROSITE" id="PS51077"/>
    </source>
</evidence>
<comment type="caution">
    <text evidence="9">The sequence shown here is derived from an EMBL/GenBank/DDBJ whole genome shotgun (WGS) entry which is preliminary data.</text>
</comment>
<evidence type="ECO:0000256" key="1">
    <source>
        <dbReference type="ARBA" id="ARBA00022798"/>
    </source>
</evidence>